<gene>
    <name evidence="2" type="ORF">HMPREF9004_0320</name>
</gene>
<evidence type="ECO:0000313" key="3">
    <source>
        <dbReference type="Proteomes" id="UP000013015"/>
    </source>
</evidence>
<dbReference type="Proteomes" id="UP000013015">
    <property type="component" value="Unassembled WGS sequence"/>
</dbReference>
<dbReference type="RefSeq" id="WP_005962020.1">
    <property type="nucleotide sequence ID" value="NZ_CP040505.1"/>
</dbReference>
<feature type="domain" description="Glycosyltransferase 2-like" evidence="1">
    <location>
        <begin position="6"/>
        <end position="128"/>
    </location>
</feature>
<dbReference type="AlphaFoldDB" id="N6W8U7"/>
<dbReference type="STRING" id="888050.HMPREF9004_0320"/>
<dbReference type="InterPro" id="IPR001173">
    <property type="entry name" value="Glyco_trans_2-like"/>
</dbReference>
<dbReference type="OrthoDB" id="9802649at2"/>
<protein>
    <submittedName>
        <fullName evidence="2">Glycosyl transferase family protein</fullName>
    </submittedName>
</protein>
<dbReference type="SUPFAM" id="SSF53448">
    <property type="entry name" value="Nucleotide-diphospho-sugar transferases"/>
    <property type="match status" value="1"/>
</dbReference>
<dbReference type="PANTHER" id="PTHR43685:SF2">
    <property type="entry name" value="GLYCOSYLTRANSFERASE 2-LIKE DOMAIN-CONTAINING PROTEIN"/>
    <property type="match status" value="1"/>
</dbReference>
<evidence type="ECO:0000313" key="2">
    <source>
        <dbReference type="EMBL" id="ENO18985.1"/>
    </source>
</evidence>
<keyword evidence="3" id="KW-1185">Reference proteome</keyword>
<dbReference type="EMBL" id="AQHZ01000005">
    <property type="protein sequence ID" value="ENO18985.1"/>
    <property type="molecule type" value="Genomic_DNA"/>
</dbReference>
<dbReference type="eggNOG" id="COG0463">
    <property type="taxonomic scope" value="Bacteria"/>
</dbReference>
<dbReference type="PANTHER" id="PTHR43685">
    <property type="entry name" value="GLYCOSYLTRANSFERASE"/>
    <property type="match status" value="1"/>
</dbReference>
<name>N6W8U7_9ACTO</name>
<dbReference type="PATRIC" id="fig|888050.3.peg.313"/>
<reference evidence="2 3" key="1">
    <citation type="submission" date="2013-03" db="EMBL/GenBank/DDBJ databases">
        <title>Reference genome for the Human Microbiome Project.</title>
        <authorList>
            <person name="Aqrawi P."/>
            <person name="Ayvaz T."/>
            <person name="Bess C."/>
            <person name="Blankenburg K."/>
            <person name="Coyle M."/>
            <person name="Deng J."/>
            <person name="Forbes L."/>
            <person name="Fowler G."/>
            <person name="Francisco L."/>
            <person name="Fu Q."/>
            <person name="Gibbs R."/>
            <person name="Gross S."/>
            <person name="Gubbala S."/>
            <person name="Hale W."/>
            <person name="Hemphill L."/>
            <person name="Highlander S."/>
            <person name="Hirani K."/>
            <person name="Jackson L."/>
            <person name="Jakkamsetti A."/>
            <person name="Javaid M."/>
            <person name="Jayaseelan J.C."/>
            <person name="Jiang H."/>
            <person name="Joshi V."/>
            <person name="Korchina V."/>
            <person name="Kovar C."/>
            <person name="Lara F."/>
            <person name="Lee S."/>
            <person name="Liu Y."/>
            <person name="Mata R."/>
            <person name="Mathew T."/>
            <person name="Munidasa M."/>
            <person name="Muzny D."/>
            <person name="Nazareth L."/>
            <person name="Ngo R."/>
            <person name="Nguyen L."/>
            <person name="Nguyen N."/>
            <person name="Okwuonu G."/>
            <person name="Ongeri F."/>
            <person name="Palculict T."/>
            <person name="Patil S."/>
            <person name="Petrosino J."/>
            <person name="Pham C."/>
            <person name="Pham P."/>
            <person name="Pu L.-L."/>
            <person name="Qin X."/>
            <person name="Qu J."/>
            <person name="Reid J."/>
            <person name="Ross M."/>
            <person name="Ruth R."/>
            <person name="Saada N."/>
            <person name="San Lucas F."/>
            <person name="Santibanez J."/>
            <person name="Shang Y."/>
            <person name="Simmons D."/>
            <person name="Song X.-Z."/>
            <person name="Tang L.-Y."/>
            <person name="Thornton R."/>
            <person name="Warren J."/>
            <person name="Weissenberger G."/>
            <person name="Wilczek-Boney K."/>
            <person name="Worley K."/>
            <person name="Youmans B."/>
            <person name="Zhang J."/>
            <person name="Zhang L."/>
            <person name="Zhao Z."/>
            <person name="Zhou C."/>
            <person name="Zhu D."/>
            <person name="Zhu Y."/>
        </authorList>
    </citation>
    <scope>NUCLEOTIDE SEQUENCE [LARGE SCALE GENOMIC DNA]</scope>
    <source>
        <strain evidence="2 3">F0333</strain>
    </source>
</reference>
<dbReference type="HOGENOM" id="CLU_943183_0_0_11"/>
<dbReference type="GO" id="GO:0016740">
    <property type="term" value="F:transferase activity"/>
    <property type="evidence" value="ECO:0007669"/>
    <property type="project" value="UniProtKB-KW"/>
</dbReference>
<keyword evidence="2" id="KW-0808">Transferase</keyword>
<dbReference type="InterPro" id="IPR050834">
    <property type="entry name" value="Glycosyltransf_2"/>
</dbReference>
<accession>N6W8U7</accession>
<proteinExistence type="predicted"/>
<dbReference type="Pfam" id="PF00535">
    <property type="entry name" value="Glycos_transf_2"/>
    <property type="match status" value="1"/>
</dbReference>
<comment type="caution">
    <text evidence="2">The sequence shown here is derived from an EMBL/GenBank/DDBJ whole genome shotgun (WGS) entry which is preliminary data.</text>
</comment>
<dbReference type="InterPro" id="IPR029044">
    <property type="entry name" value="Nucleotide-diphossugar_trans"/>
</dbReference>
<evidence type="ECO:0000259" key="1">
    <source>
        <dbReference type="Pfam" id="PF00535"/>
    </source>
</evidence>
<dbReference type="Gene3D" id="3.90.550.10">
    <property type="entry name" value="Spore Coat Polysaccharide Biosynthesis Protein SpsA, Chain A"/>
    <property type="match status" value="1"/>
</dbReference>
<organism evidence="2 3">
    <name type="scientific">Schaalia cardiffensis F0333</name>
    <dbReference type="NCBI Taxonomy" id="888050"/>
    <lineage>
        <taxon>Bacteria</taxon>
        <taxon>Bacillati</taxon>
        <taxon>Actinomycetota</taxon>
        <taxon>Actinomycetes</taxon>
        <taxon>Actinomycetales</taxon>
        <taxon>Actinomycetaceae</taxon>
        <taxon>Schaalia</taxon>
    </lineage>
</organism>
<sequence>MHSIDIMLPFWGEPAYLFETVQAVLSQDCTDWRLTVVDDCYPDPSVAEYFRNLADERISYLRNESNLGITANYEKCVSLATADLVMLLGCDDIPHPDFISRVLSMHDAFPAAAIIQPGVRIIDSTGSTVDPFVDRIKRLTMPRTRVPRLLSGEYLAASLLRADWLYWPSLVFKREALVSTPFREGFPIIQDLALIIDMIAAGEALLLDPYVCFSYRRHNESASATALFDGRRFDGEKRYFELAAKIAKRNGWSAAVRAAKLHSTSRAHAVALLPKAIRTKDTKAVKMLASHAFRS</sequence>